<protein>
    <recommendedName>
        <fullName evidence="4">HTH cro/C1-type domain-containing protein</fullName>
    </recommendedName>
</protein>
<dbReference type="SMART" id="SM00530">
    <property type="entry name" value="HTH_XRE"/>
    <property type="match status" value="1"/>
</dbReference>
<dbReference type="InterPro" id="IPR010982">
    <property type="entry name" value="Lambda_DNA-bd_dom_sf"/>
</dbReference>
<dbReference type="InterPro" id="IPR001387">
    <property type="entry name" value="Cro/C1-type_HTH"/>
</dbReference>
<evidence type="ECO:0000313" key="5">
    <source>
        <dbReference type="EMBL" id="PIP16723.1"/>
    </source>
</evidence>
<dbReference type="GO" id="GO:0005829">
    <property type="term" value="C:cytosol"/>
    <property type="evidence" value="ECO:0007669"/>
    <property type="project" value="TreeGrafter"/>
</dbReference>
<dbReference type="Pfam" id="PF01381">
    <property type="entry name" value="HTH_3"/>
    <property type="match status" value="1"/>
</dbReference>
<evidence type="ECO:0000256" key="3">
    <source>
        <dbReference type="ARBA" id="ARBA00023163"/>
    </source>
</evidence>
<dbReference type="EMBL" id="PCRF01000023">
    <property type="protein sequence ID" value="PIP16723.1"/>
    <property type="molecule type" value="Genomic_DNA"/>
</dbReference>
<dbReference type="Proteomes" id="UP000230392">
    <property type="component" value="Unassembled WGS sequence"/>
</dbReference>
<reference evidence="5 6" key="1">
    <citation type="submission" date="2017-09" db="EMBL/GenBank/DDBJ databases">
        <title>Depth-based differentiation of microbial function through sediment-hosted aquifers and enrichment of novel symbionts in the deep terrestrial subsurface.</title>
        <authorList>
            <person name="Probst A.J."/>
            <person name="Ladd B."/>
            <person name="Jarett J.K."/>
            <person name="Geller-Mcgrath D.E."/>
            <person name="Sieber C.M."/>
            <person name="Emerson J.B."/>
            <person name="Anantharaman K."/>
            <person name="Thomas B.C."/>
            <person name="Malmstrom R."/>
            <person name="Stieglmeier M."/>
            <person name="Klingl A."/>
            <person name="Woyke T."/>
            <person name="Ryan C.M."/>
            <person name="Banfield J.F."/>
        </authorList>
    </citation>
    <scope>NUCLEOTIDE SEQUENCE [LARGE SCALE GENOMIC DNA]</scope>
    <source>
        <strain evidence="5">CG23_combo_of_CG06-09_8_20_14_all_48_7</strain>
    </source>
</reference>
<dbReference type="PANTHER" id="PTHR46797">
    <property type="entry name" value="HTH-TYPE TRANSCRIPTIONAL REGULATOR"/>
    <property type="match status" value="1"/>
</dbReference>
<gene>
    <name evidence="5" type="ORF">COX46_00510</name>
</gene>
<feature type="domain" description="HTH cro/C1-type" evidence="4">
    <location>
        <begin position="12"/>
        <end position="66"/>
    </location>
</feature>
<dbReference type="Gene3D" id="1.10.260.40">
    <property type="entry name" value="lambda repressor-like DNA-binding domains"/>
    <property type="match status" value="1"/>
</dbReference>
<dbReference type="CDD" id="cd00093">
    <property type="entry name" value="HTH_XRE"/>
    <property type="match status" value="1"/>
</dbReference>
<dbReference type="PROSITE" id="PS50943">
    <property type="entry name" value="HTH_CROC1"/>
    <property type="match status" value="1"/>
</dbReference>
<accession>A0A2G9YDC5</accession>
<dbReference type="GO" id="GO:0003677">
    <property type="term" value="F:DNA binding"/>
    <property type="evidence" value="ECO:0007669"/>
    <property type="project" value="UniProtKB-KW"/>
</dbReference>
<proteinExistence type="predicted"/>
<keyword evidence="1" id="KW-0805">Transcription regulation</keyword>
<evidence type="ECO:0000259" key="4">
    <source>
        <dbReference type="PROSITE" id="PS50943"/>
    </source>
</evidence>
<evidence type="ECO:0000313" key="6">
    <source>
        <dbReference type="Proteomes" id="UP000230392"/>
    </source>
</evidence>
<organism evidence="5 6">
    <name type="scientific">bacterium (Candidatus Ratteibacteria) CG23_combo_of_CG06-09_8_20_14_all_48_7</name>
    <dbReference type="NCBI Taxonomy" id="2014292"/>
    <lineage>
        <taxon>Bacteria</taxon>
        <taxon>Candidatus Ratteibacteria</taxon>
    </lineage>
</organism>
<evidence type="ECO:0000256" key="2">
    <source>
        <dbReference type="ARBA" id="ARBA00023125"/>
    </source>
</evidence>
<dbReference type="PANTHER" id="PTHR46797:SF23">
    <property type="entry name" value="HTH-TYPE TRANSCRIPTIONAL REGULATOR SUTR"/>
    <property type="match status" value="1"/>
</dbReference>
<name>A0A2G9YDC5_9BACT</name>
<evidence type="ECO:0000256" key="1">
    <source>
        <dbReference type="ARBA" id="ARBA00023015"/>
    </source>
</evidence>
<dbReference type="GO" id="GO:0003700">
    <property type="term" value="F:DNA-binding transcription factor activity"/>
    <property type="evidence" value="ECO:0007669"/>
    <property type="project" value="TreeGrafter"/>
</dbReference>
<keyword evidence="2" id="KW-0238">DNA-binding</keyword>
<sequence>MEKVYLILGKQIRNQRKRLGLSQEELARKVKISLNFLGQIERGTKRPTLATATRISEALGISLAELLKEEFPDSAKKYTPQEEALLYYFKNKPLKEKSALVNFLKDSSQ</sequence>
<keyword evidence="3" id="KW-0804">Transcription</keyword>
<dbReference type="InterPro" id="IPR050807">
    <property type="entry name" value="TransReg_Diox_bact_type"/>
</dbReference>
<dbReference type="SUPFAM" id="SSF47413">
    <property type="entry name" value="lambda repressor-like DNA-binding domains"/>
    <property type="match status" value="1"/>
</dbReference>
<comment type="caution">
    <text evidence="5">The sequence shown here is derived from an EMBL/GenBank/DDBJ whole genome shotgun (WGS) entry which is preliminary data.</text>
</comment>
<dbReference type="AlphaFoldDB" id="A0A2G9YDC5"/>